<keyword evidence="6" id="KW-1185">Reference proteome</keyword>
<dbReference type="Pfam" id="PF01103">
    <property type="entry name" value="Omp85"/>
    <property type="match status" value="1"/>
</dbReference>
<name>A0ABX1WD34_9RHOB</name>
<accession>A0ABX1WD34</accession>
<evidence type="ECO:0000313" key="6">
    <source>
        <dbReference type="Proteomes" id="UP000599383"/>
    </source>
</evidence>
<feature type="signal peptide" evidence="3">
    <location>
        <begin position="1"/>
        <end position="22"/>
    </location>
</feature>
<evidence type="ECO:0000256" key="2">
    <source>
        <dbReference type="ARBA" id="ARBA00023136"/>
    </source>
</evidence>
<gene>
    <name evidence="5" type="ORF">GS617_12790</name>
</gene>
<organism evidence="5 6">
    <name type="scientific">Ruegeria atlantica</name>
    <dbReference type="NCBI Taxonomy" id="81569"/>
    <lineage>
        <taxon>Bacteria</taxon>
        <taxon>Pseudomonadati</taxon>
        <taxon>Pseudomonadota</taxon>
        <taxon>Alphaproteobacteria</taxon>
        <taxon>Rhodobacterales</taxon>
        <taxon>Roseobacteraceae</taxon>
        <taxon>Ruegeria</taxon>
    </lineage>
</organism>
<protein>
    <submittedName>
        <fullName evidence="5">BamA/TamA family outer membrane protein</fullName>
    </submittedName>
</protein>
<evidence type="ECO:0000256" key="1">
    <source>
        <dbReference type="ARBA" id="ARBA00004370"/>
    </source>
</evidence>
<proteinExistence type="predicted"/>
<feature type="domain" description="Bacterial surface antigen (D15)" evidence="4">
    <location>
        <begin position="119"/>
        <end position="361"/>
    </location>
</feature>
<evidence type="ECO:0000259" key="4">
    <source>
        <dbReference type="Pfam" id="PF01103"/>
    </source>
</evidence>
<dbReference type="RefSeq" id="WP_171363764.1">
    <property type="nucleotide sequence ID" value="NZ_WVQY01000004.1"/>
</dbReference>
<keyword evidence="2" id="KW-0472">Membrane</keyword>
<reference evidence="5 6" key="1">
    <citation type="submission" date="2019-12" db="EMBL/GenBank/DDBJ databases">
        <title>Ruegeria JWLKs population differentiation of coral mucus and skeleton niches.</title>
        <authorList>
            <person name="Luo D."/>
        </authorList>
    </citation>
    <scope>NUCLEOTIDE SEQUENCE [LARGE SCALE GENOMIC DNA]</scope>
    <source>
        <strain evidence="5 6">HKCCD6238</strain>
    </source>
</reference>
<dbReference type="EMBL" id="WVQY01000004">
    <property type="protein sequence ID" value="NOD31154.1"/>
    <property type="molecule type" value="Genomic_DNA"/>
</dbReference>
<keyword evidence="3" id="KW-0732">Signal</keyword>
<comment type="caution">
    <text evidence="5">The sequence shown here is derived from an EMBL/GenBank/DDBJ whole genome shotgun (WGS) entry which is preliminary data.</text>
</comment>
<feature type="chain" id="PRO_5047229816" evidence="3">
    <location>
        <begin position="23"/>
        <end position="361"/>
    </location>
</feature>
<evidence type="ECO:0000256" key="3">
    <source>
        <dbReference type="SAM" id="SignalP"/>
    </source>
</evidence>
<sequence length="361" mass="38836">MSKLRTSLAGICAVAMFCTAFAASAEGTDDNASQDKSELGFKNGSFVGVPIPINDPTFGAGLVLGVGYLFQSDEGSKTSSLGAAIAGTNKESYAIGLGGGLSLDNNRQNVEFILAYADLKYDLFLINDSINVAQQGLAFQGAYRYSFTDTFSAGASLQYLNTVVSGVDGIALPPEVAELSDTAIATVGLVAKWDTRDDTFYPVSGNKVDLALTYSNDVQNGDLSYYGLKLSYDKFWPVSNESAIAFRATACEKSDRTPFFDSCLLGSEIRGFPLFDVYGNSMLTAQAEYRGRLSKRFGYVAFAGGGEVQKNSISVDSSFRYAGGVGLRYRVTKKHKLDFSIDAAVNDDGDDFLYFYVGQRF</sequence>
<dbReference type="Gene3D" id="2.40.160.50">
    <property type="entry name" value="membrane protein fhac: a member of the omp85/tpsb transporter family"/>
    <property type="match status" value="1"/>
</dbReference>
<dbReference type="Proteomes" id="UP000599383">
    <property type="component" value="Unassembled WGS sequence"/>
</dbReference>
<comment type="subcellular location">
    <subcellularLocation>
        <location evidence="1">Membrane</location>
    </subcellularLocation>
</comment>
<dbReference type="InterPro" id="IPR000184">
    <property type="entry name" value="Bac_surfAg_D15"/>
</dbReference>
<evidence type="ECO:0000313" key="5">
    <source>
        <dbReference type="EMBL" id="NOD31154.1"/>
    </source>
</evidence>